<accession>A0A9P7A1W3</accession>
<organism evidence="2 3">
    <name type="scientific">Suillus placidus</name>
    <dbReference type="NCBI Taxonomy" id="48579"/>
    <lineage>
        <taxon>Eukaryota</taxon>
        <taxon>Fungi</taxon>
        <taxon>Dikarya</taxon>
        <taxon>Basidiomycota</taxon>
        <taxon>Agaricomycotina</taxon>
        <taxon>Agaricomycetes</taxon>
        <taxon>Agaricomycetidae</taxon>
        <taxon>Boletales</taxon>
        <taxon>Suillineae</taxon>
        <taxon>Suillaceae</taxon>
        <taxon>Suillus</taxon>
    </lineage>
</organism>
<proteinExistence type="predicted"/>
<comment type="caution">
    <text evidence="2">The sequence shown here is derived from an EMBL/GenBank/DDBJ whole genome shotgun (WGS) entry which is preliminary data.</text>
</comment>
<feature type="compositionally biased region" description="Polar residues" evidence="1">
    <location>
        <begin position="15"/>
        <end position="27"/>
    </location>
</feature>
<dbReference type="AlphaFoldDB" id="A0A9P7A1W3"/>
<evidence type="ECO:0000313" key="2">
    <source>
        <dbReference type="EMBL" id="KAG1780970.1"/>
    </source>
</evidence>
<gene>
    <name evidence="2" type="ORF">EV702DRAFT_1042655</name>
</gene>
<dbReference type="OrthoDB" id="2687754at2759"/>
<feature type="region of interest" description="Disordered" evidence="1">
    <location>
        <begin position="1"/>
        <end position="53"/>
    </location>
</feature>
<evidence type="ECO:0000256" key="1">
    <source>
        <dbReference type="SAM" id="MobiDB-lite"/>
    </source>
</evidence>
<keyword evidence="3" id="KW-1185">Reference proteome</keyword>
<name>A0A9P7A1W3_9AGAM</name>
<protein>
    <submittedName>
        <fullName evidence="2">Uncharacterized protein</fullName>
    </submittedName>
</protein>
<dbReference type="EMBL" id="JABBWD010000007">
    <property type="protein sequence ID" value="KAG1780970.1"/>
    <property type="molecule type" value="Genomic_DNA"/>
</dbReference>
<sequence>MPPKKKARHAPPGSNDDQPTRQSSRSNRGVGGHTAQLQKAGELVMAPTRQGKANDNIEINESEENPMAPSQLTKAKKNLLLELYNYDLLIITEEKGPQSIS</sequence>
<evidence type="ECO:0000313" key="3">
    <source>
        <dbReference type="Proteomes" id="UP000714275"/>
    </source>
</evidence>
<dbReference type="Proteomes" id="UP000714275">
    <property type="component" value="Unassembled WGS sequence"/>
</dbReference>
<reference evidence="2" key="1">
    <citation type="journal article" date="2020" name="New Phytol.">
        <title>Comparative genomics reveals dynamic genome evolution in host specialist ectomycorrhizal fungi.</title>
        <authorList>
            <person name="Lofgren L.A."/>
            <person name="Nguyen N.H."/>
            <person name="Vilgalys R."/>
            <person name="Ruytinx J."/>
            <person name="Liao H.L."/>
            <person name="Branco S."/>
            <person name="Kuo A."/>
            <person name="LaButti K."/>
            <person name="Lipzen A."/>
            <person name="Andreopoulos W."/>
            <person name="Pangilinan J."/>
            <person name="Riley R."/>
            <person name="Hundley H."/>
            <person name="Na H."/>
            <person name="Barry K."/>
            <person name="Grigoriev I.V."/>
            <person name="Stajich J.E."/>
            <person name="Kennedy P.G."/>
        </authorList>
    </citation>
    <scope>NUCLEOTIDE SEQUENCE</scope>
    <source>
        <strain evidence="2">DOB743</strain>
    </source>
</reference>